<evidence type="ECO:0000256" key="1">
    <source>
        <dbReference type="ARBA" id="ARBA00004409"/>
    </source>
</evidence>
<keyword evidence="9 12" id="KW-0472">Membrane</keyword>
<feature type="region of interest" description="Disordered" evidence="11">
    <location>
        <begin position="288"/>
        <end position="327"/>
    </location>
</feature>
<keyword evidence="4" id="KW-0813">Transport</keyword>
<evidence type="ECO:0000259" key="14">
    <source>
        <dbReference type="Pfam" id="PF25398"/>
    </source>
</evidence>
<evidence type="ECO:0000256" key="11">
    <source>
        <dbReference type="SAM" id="MobiDB-lite"/>
    </source>
</evidence>
<evidence type="ECO:0000256" key="6">
    <source>
        <dbReference type="ARBA" id="ARBA00022989"/>
    </source>
</evidence>
<dbReference type="Proteomes" id="UP000239899">
    <property type="component" value="Unassembled WGS sequence"/>
</dbReference>
<feature type="coiled-coil region" evidence="10">
    <location>
        <begin position="339"/>
        <end position="384"/>
    </location>
</feature>
<evidence type="ECO:0000256" key="4">
    <source>
        <dbReference type="ARBA" id="ARBA00022448"/>
    </source>
</evidence>
<name>A0A2P6TNZ6_CHLSO</name>
<proteinExistence type="inferred from homology"/>
<dbReference type="AlphaFoldDB" id="A0A2P6TNZ6"/>
<evidence type="ECO:0000256" key="5">
    <source>
        <dbReference type="ARBA" id="ARBA00022692"/>
    </source>
</evidence>
<evidence type="ECO:0000259" key="13">
    <source>
        <dbReference type="Pfam" id="PF08172"/>
    </source>
</evidence>
<feature type="domain" description="Cux N-terminal" evidence="14">
    <location>
        <begin position="29"/>
        <end position="132"/>
    </location>
</feature>
<dbReference type="InterPro" id="IPR012955">
    <property type="entry name" value="CASP_C"/>
</dbReference>
<gene>
    <name evidence="15" type="ORF">C2E21_5319</name>
</gene>
<comment type="subcellular location">
    <subcellularLocation>
        <location evidence="1">Golgi apparatus membrane</location>
        <topology evidence="1">Single-pass type IV membrane protein</topology>
    </subcellularLocation>
</comment>
<evidence type="ECO:0000256" key="3">
    <source>
        <dbReference type="ARBA" id="ARBA00018691"/>
    </source>
</evidence>
<keyword evidence="7" id="KW-0333">Golgi apparatus</keyword>
<feature type="coiled-coil region" evidence="10">
    <location>
        <begin position="541"/>
        <end position="582"/>
    </location>
</feature>
<dbReference type="PANTHER" id="PTHR14043">
    <property type="entry name" value="CCAAT DISPLACEMENT PROTEIN-RELATED"/>
    <property type="match status" value="1"/>
</dbReference>
<dbReference type="PANTHER" id="PTHR14043:SF2">
    <property type="entry name" value="HOMEOBOX PROTEIN CUT"/>
    <property type="match status" value="1"/>
</dbReference>
<organism evidence="15 16">
    <name type="scientific">Chlorella sorokiniana</name>
    <name type="common">Freshwater green alga</name>
    <dbReference type="NCBI Taxonomy" id="3076"/>
    <lineage>
        <taxon>Eukaryota</taxon>
        <taxon>Viridiplantae</taxon>
        <taxon>Chlorophyta</taxon>
        <taxon>core chlorophytes</taxon>
        <taxon>Trebouxiophyceae</taxon>
        <taxon>Chlorellales</taxon>
        <taxon>Chlorellaceae</taxon>
        <taxon>Chlorella clade</taxon>
        <taxon>Chlorella</taxon>
    </lineage>
</organism>
<dbReference type="Pfam" id="PF08172">
    <property type="entry name" value="CASP_C"/>
    <property type="match status" value="1"/>
</dbReference>
<comment type="similarity">
    <text evidence="2">Belongs to the CASP family.</text>
</comment>
<sequence>MEGGDRARSSQLALADLVGAEPEVLPTVVQAYWKEFDLEGLRSQLDEQGLAVATAQEASVRSRKALADRTKEFRRGVAPEVSREVAPLLKAYQEEVDRVTARAKAAESAFLGLYKRLYEAPDPAPALAQGLEAASRAAQLEAEAAKMGQELAEFRQESTELKNQGVTIRRLEERARELEAAVAEKDRQLAEQQKSAEAELQGRLVSEMQEREARLSEELAQAQASLDTMRRLHQASQNQLFSIQSKSEQEAAGLQSELELATEEMERSQQRLAALEQEKVALLSRLQGPQQGAPQAGGAPAEGSEGGEGAAGARGTQPGSSQVAEDSLRQELYAQRELATRLQSEVSALRQQMEAEAATWAGRCEGLRSSLAAKEAHAAALEAELAGRPTQAAVEELRQQLRILQAVSGYTADDDDSLADATTAGTAGTAGRGALEAALVAKSRQLEHKLTTLRLELAEARGEAEAAAGRAAELEAELEQQKQLVARLEEDLLAAEGAASSAAAAAGVNGSSDALAGGGGGAAGGEGDGEQTMVAVLCSQRDRFRARAQEVEGHLAALAQELKKVRGEAEALRADNLALAERLKFVQGYQAGGGARRSASAGGGAALDPADLEAGAVVGKYMAQYEQSINPFADFKAKEREARRKQLPLQDRAMYAVGSLISGNSAARSVIFFYLLVLHAVIFLILARTSHSHVEHLESLEETCMRLHLGGATAAHLAAAAGTAGAAAGQAAVAAGGAAAAAAGAAGAAVQQAGAAALRLLRLR</sequence>
<dbReference type="STRING" id="3076.A0A2P6TNZ6"/>
<keyword evidence="16" id="KW-1185">Reference proteome</keyword>
<evidence type="ECO:0000313" key="16">
    <source>
        <dbReference type="Proteomes" id="UP000239899"/>
    </source>
</evidence>
<feature type="coiled-coil region" evidence="10">
    <location>
        <begin position="137"/>
        <end position="285"/>
    </location>
</feature>
<evidence type="ECO:0000313" key="15">
    <source>
        <dbReference type="EMBL" id="PRW51060.1"/>
    </source>
</evidence>
<protein>
    <recommendedName>
        <fullName evidence="3">Protein CASP</fullName>
    </recommendedName>
</protein>
<evidence type="ECO:0000256" key="9">
    <source>
        <dbReference type="ARBA" id="ARBA00023136"/>
    </source>
</evidence>
<evidence type="ECO:0000256" key="2">
    <source>
        <dbReference type="ARBA" id="ARBA00006415"/>
    </source>
</evidence>
<evidence type="ECO:0000256" key="7">
    <source>
        <dbReference type="ARBA" id="ARBA00023034"/>
    </source>
</evidence>
<reference evidence="15 16" key="1">
    <citation type="journal article" date="2018" name="Plant J.">
        <title>Genome sequences of Chlorella sorokiniana UTEX 1602 and Micractinium conductrix SAG 241.80: implications to maltose excretion by a green alga.</title>
        <authorList>
            <person name="Arriola M.B."/>
            <person name="Velmurugan N."/>
            <person name="Zhang Y."/>
            <person name="Plunkett M.H."/>
            <person name="Hondzo H."/>
            <person name="Barney B.M."/>
        </authorList>
    </citation>
    <scope>NUCLEOTIDE SEQUENCE [LARGE SCALE GENOMIC DNA]</scope>
    <source>
        <strain evidence="16">UTEX 1602</strain>
    </source>
</reference>
<feature type="domain" description="CASP C-terminal" evidence="13">
    <location>
        <begin position="469"/>
        <end position="692"/>
    </location>
</feature>
<feature type="compositionally biased region" description="Low complexity" evidence="11">
    <location>
        <begin position="288"/>
        <end position="303"/>
    </location>
</feature>
<keyword evidence="5 12" id="KW-0812">Transmembrane</keyword>
<comment type="caution">
    <text evidence="15">The sequence shown here is derived from an EMBL/GenBank/DDBJ whole genome shotgun (WGS) entry which is preliminary data.</text>
</comment>
<dbReference type="Pfam" id="PF25398">
    <property type="entry name" value="CUX1_N"/>
    <property type="match status" value="1"/>
</dbReference>
<dbReference type="GO" id="GO:0000139">
    <property type="term" value="C:Golgi membrane"/>
    <property type="evidence" value="ECO:0007669"/>
    <property type="project" value="UniProtKB-SubCell"/>
</dbReference>
<feature type="coiled-coil region" evidence="10">
    <location>
        <begin position="443"/>
        <end position="498"/>
    </location>
</feature>
<keyword evidence="8 10" id="KW-0175">Coiled coil</keyword>
<dbReference type="OrthoDB" id="10257567at2759"/>
<dbReference type="InterPro" id="IPR057476">
    <property type="entry name" value="Cux_N"/>
</dbReference>
<feature type="transmembrane region" description="Helical" evidence="12">
    <location>
        <begin position="669"/>
        <end position="687"/>
    </location>
</feature>
<dbReference type="GO" id="GO:0006891">
    <property type="term" value="P:intra-Golgi vesicle-mediated transport"/>
    <property type="evidence" value="ECO:0007669"/>
    <property type="project" value="InterPro"/>
</dbReference>
<accession>A0A2P6TNZ6</accession>
<keyword evidence="6 12" id="KW-1133">Transmembrane helix</keyword>
<evidence type="ECO:0000256" key="10">
    <source>
        <dbReference type="SAM" id="Coils"/>
    </source>
</evidence>
<dbReference type="EMBL" id="LHPG02000010">
    <property type="protein sequence ID" value="PRW51060.1"/>
    <property type="molecule type" value="Genomic_DNA"/>
</dbReference>
<evidence type="ECO:0000256" key="8">
    <source>
        <dbReference type="ARBA" id="ARBA00023054"/>
    </source>
</evidence>
<evidence type="ECO:0000256" key="12">
    <source>
        <dbReference type="SAM" id="Phobius"/>
    </source>
</evidence>